<evidence type="ECO:0000256" key="4">
    <source>
        <dbReference type="PROSITE-ProRule" id="PRU01248"/>
    </source>
</evidence>
<dbReference type="GO" id="GO:0015074">
    <property type="term" value="P:DNA integration"/>
    <property type="evidence" value="ECO:0007669"/>
    <property type="project" value="UniProtKB-KW"/>
</dbReference>
<dbReference type="AlphaFoldDB" id="A0A5K7XIG2"/>
<evidence type="ECO:0000256" key="1">
    <source>
        <dbReference type="ARBA" id="ARBA00022908"/>
    </source>
</evidence>
<dbReference type="PROSITE" id="PS51898">
    <property type="entry name" value="TYR_RECOMBINASE"/>
    <property type="match status" value="1"/>
</dbReference>
<evidence type="ECO:0000259" key="6">
    <source>
        <dbReference type="PROSITE" id="PS51900"/>
    </source>
</evidence>
<keyword evidence="8" id="KW-1185">Reference proteome</keyword>
<keyword evidence="1" id="KW-0229">DNA integration</keyword>
<dbReference type="Gene3D" id="1.10.150.130">
    <property type="match status" value="1"/>
</dbReference>
<dbReference type="RefSeq" id="WP_152100264.1">
    <property type="nucleotide sequence ID" value="NZ_AP021861.1"/>
</dbReference>
<evidence type="ECO:0000313" key="7">
    <source>
        <dbReference type="EMBL" id="BBO34751.1"/>
    </source>
</evidence>
<dbReference type="InterPro" id="IPR002104">
    <property type="entry name" value="Integrase_catalytic"/>
</dbReference>
<dbReference type="PROSITE" id="PS51900">
    <property type="entry name" value="CB"/>
    <property type="match status" value="1"/>
</dbReference>
<feature type="domain" description="Core-binding (CB)" evidence="6">
    <location>
        <begin position="93"/>
        <end position="182"/>
    </location>
</feature>
<organism evidence="7 8">
    <name type="scientific">Lacipirellula parvula</name>
    <dbReference type="NCBI Taxonomy" id="2650471"/>
    <lineage>
        <taxon>Bacteria</taxon>
        <taxon>Pseudomonadati</taxon>
        <taxon>Planctomycetota</taxon>
        <taxon>Planctomycetia</taxon>
        <taxon>Pirellulales</taxon>
        <taxon>Lacipirellulaceae</taxon>
        <taxon>Lacipirellula</taxon>
    </lineage>
</organism>
<dbReference type="Proteomes" id="UP000326837">
    <property type="component" value="Chromosome"/>
</dbReference>
<reference evidence="8" key="1">
    <citation type="submission" date="2019-10" db="EMBL/GenBank/DDBJ databases">
        <title>Lacipirellula parvula gen. nov., sp. nov., representing a lineage of planctomycetes widespread in freshwater anoxic habitats, and description of the family Lacipirellulaceae.</title>
        <authorList>
            <person name="Dedysh S.N."/>
            <person name="Kulichevskaya I.S."/>
            <person name="Beletsky A.V."/>
            <person name="Rakitin A.L."/>
            <person name="Mardanov A.V."/>
            <person name="Ivanova A.A."/>
            <person name="Saltykova V.X."/>
            <person name="Rijpstra W.I.C."/>
            <person name="Sinninghe Damste J.S."/>
            <person name="Ravin N.V."/>
        </authorList>
    </citation>
    <scope>NUCLEOTIDE SEQUENCE [LARGE SCALE GENOMIC DNA]</scope>
    <source>
        <strain evidence="8">PX69</strain>
    </source>
</reference>
<dbReference type="EMBL" id="AP021861">
    <property type="protein sequence ID" value="BBO34751.1"/>
    <property type="molecule type" value="Genomic_DNA"/>
</dbReference>
<accession>A0A5K7XIG2</accession>
<dbReference type="SUPFAM" id="SSF56349">
    <property type="entry name" value="DNA breaking-rejoining enzymes"/>
    <property type="match status" value="1"/>
</dbReference>
<dbReference type="InterPro" id="IPR010998">
    <property type="entry name" value="Integrase_recombinase_N"/>
</dbReference>
<evidence type="ECO:0000259" key="5">
    <source>
        <dbReference type="PROSITE" id="PS51898"/>
    </source>
</evidence>
<feature type="domain" description="Tyr recombinase" evidence="5">
    <location>
        <begin position="203"/>
        <end position="378"/>
    </location>
</feature>
<evidence type="ECO:0000256" key="2">
    <source>
        <dbReference type="ARBA" id="ARBA00023125"/>
    </source>
</evidence>
<dbReference type="KEGG" id="lpav:PLANPX_4363"/>
<dbReference type="GO" id="GO:0006310">
    <property type="term" value="P:DNA recombination"/>
    <property type="evidence" value="ECO:0007669"/>
    <property type="project" value="UniProtKB-KW"/>
</dbReference>
<name>A0A5K7XIG2_9BACT</name>
<gene>
    <name evidence="7" type="ORF">PLANPX_4363</name>
</gene>
<dbReference type="GO" id="GO:0003677">
    <property type="term" value="F:DNA binding"/>
    <property type="evidence" value="ECO:0007669"/>
    <property type="project" value="UniProtKB-UniRule"/>
</dbReference>
<proteinExistence type="predicted"/>
<keyword evidence="3" id="KW-0233">DNA recombination</keyword>
<keyword evidence="2 4" id="KW-0238">DNA-binding</keyword>
<dbReference type="CDD" id="cd00397">
    <property type="entry name" value="DNA_BRE_C"/>
    <property type="match status" value="1"/>
</dbReference>
<protein>
    <submittedName>
        <fullName evidence="7">Uncharacterized protein</fullName>
    </submittedName>
</protein>
<dbReference type="InterPro" id="IPR044068">
    <property type="entry name" value="CB"/>
</dbReference>
<sequence>MATLSEDPGKRGNTFRVGFMNADRKRKTVRLGAMPKKKAENIRGHVDQLEACLFDGSAPPVKTAAWLADVGDVLRGRMEKAGLVGSSEKIVIPTLVALIDQYRSRPAWKSLKPATVKAITQSIRDLLLYFGSERRIDRITELAAEDFAAHLLAPKEAGGRELAKSTVLQIDNFAHRLFRFAIRQRFMDSNPFENAPRGNCLRGNNVFVTREEVAKVMAQMPNSEFRLMLGLSRFGALRVPSETNRLRWADVDWAGKKFLVRSPKTERHEGKESRWVPIFPELMPLLQERWDEAGEGEELVLPSIAKHPNNSGTVRNAVIRAGLRPWSRLFHSCRSSRQTELEQQYPTYVVCEWCGNSVNVARRHYLQVTESHFATAAQIPAQTPSATVRHGEPIAFAAMAK</sequence>
<evidence type="ECO:0000256" key="3">
    <source>
        <dbReference type="ARBA" id="ARBA00023172"/>
    </source>
</evidence>
<dbReference type="Pfam" id="PF00589">
    <property type="entry name" value="Phage_integrase"/>
    <property type="match status" value="1"/>
</dbReference>
<dbReference type="Gene3D" id="1.10.443.10">
    <property type="entry name" value="Intergrase catalytic core"/>
    <property type="match status" value="1"/>
</dbReference>
<dbReference type="InterPro" id="IPR013762">
    <property type="entry name" value="Integrase-like_cat_sf"/>
</dbReference>
<dbReference type="InterPro" id="IPR011010">
    <property type="entry name" value="DNA_brk_join_enz"/>
</dbReference>
<evidence type="ECO:0000313" key="8">
    <source>
        <dbReference type="Proteomes" id="UP000326837"/>
    </source>
</evidence>